<feature type="compositionally biased region" description="Gly residues" evidence="1">
    <location>
        <begin position="206"/>
        <end position="234"/>
    </location>
</feature>
<gene>
    <name evidence="3" type="ORF">LITE_LOCUS24324</name>
</gene>
<dbReference type="SUPFAM" id="SSF48452">
    <property type="entry name" value="TPR-like"/>
    <property type="match status" value="1"/>
</dbReference>
<dbReference type="Gene3D" id="1.25.40.10">
    <property type="entry name" value="Tetratricopeptide repeat domain"/>
    <property type="match status" value="1"/>
</dbReference>
<evidence type="ECO:0000256" key="1">
    <source>
        <dbReference type="SAM" id="MobiDB-lite"/>
    </source>
</evidence>
<dbReference type="InterPro" id="IPR003107">
    <property type="entry name" value="HAT"/>
</dbReference>
<protein>
    <recommendedName>
        <fullName evidence="2">TmcB/TmcC TPR repeats domain-containing protein</fullName>
    </recommendedName>
</protein>
<keyword evidence="4" id="KW-1185">Reference proteome</keyword>
<dbReference type="PANTHER" id="PTHR26312:SF221">
    <property type="entry name" value="OS04G0510600 PROTEIN"/>
    <property type="match status" value="1"/>
</dbReference>
<name>A0AAV0LJT2_9ROSI</name>
<organism evidence="3 4">
    <name type="scientific">Linum tenue</name>
    <dbReference type="NCBI Taxonomy" id="586396"/>
    <lineage>
        <taxon>Eukaryota</taxon>
        <taxon>Viridiplantae</taxon>
        <taxon>Streptophyta</taxon>
        <taxon>Embryophyta</taxon>
        <taxon>Tracheophyta</taxon>
        <taxon>Spermatophyta</taxon>
        <taxon>Magnoliopsida</taxon>
        <taxon>eudicotyledons</taxon>
        <taxon>Gunneridae</taxon>
        <taxon>Pentapetalae</taxon>
        <taxon>rosids</taxon>
        <taxon>fabids</taxon>
        <taxon>Malpighiales</taxon>
        <taxon>Linaceae</taxon>
        <taxon>Linum</taxon>
    </lineage>
</organism>
<dbReference type="EMBL" id="CAMGYJ010000006">
    <property type="protein sequence ID" value="CAI0434600.1"/>
    <property type="molecule type" value="Genomic_DNA"/>
</dbReference>
<feature type="compositionally biased region" description="Acidic residues" evidence="1">
    <location>
        <begin position="132"/>
        <end position="150"/>
    </location>
</feature>
<evidence type="ECO:0000259" key="2">
    <source>
        <dbReference type="Pfam" id="PF25474"/>
    </source>
</evidence>
<comment type="caution">
    <text evidence="3">The sequence shown here is derived from an EMBL/GenBank/DDBJ whole genome shotgun (WGS) entry which is preliminary data.</text>
</comment>
<dbReference type="Pfam" id="PF25474">
    <property type="entry name" value="TPR_TmcB"/>
    <property type="match status" value="1"/>
</dbReference>
<sequence length="370" mass="39890">MLLRSSSTPVLGSLVSSINDGGPNVINHHESSSCSPGLFKHQPGFSKFPSYHSSPSMSPDPSSLGGFRRSRSDGNLEALATYDSGGNSNKYADVETHISPLPPRFPVGKPARCFMLETIPSFSFYNSRYHYEEDEEEEEDSEDVEDEEEPYDEGISAGLGLSEQMGKMGLSDGKVNVMEVGYYRDEMHIARGLGIELLPTYPGGGGGGDGGGGGSGRGGIGGGGGGYTPAGGDGGDMRGTEDYYKRMVEDNPGNPLFLRNYAQFLHQTKKDMKAAEEYYSRAILADPNDGEILSRYAKLIWGLHRDEDRASAYFERSVQASPQDSHVHAAYASFLWEAEEDEDECGGAQEMDAIAAPQRFHQGSMASAGA</sequence>
<evidence type="ECO:0000313" key="3">
    <source>
        <dbReference type="EMBL" id="CAI0434600.1"/>
    </source>
</evidence>
<feature type="compositionally biased region" description="Low complexity" evidence="1">
    <location>
        <begin position="49"/>
        <end position="63"/>
    </location>
</feature>
<proteinExistence type="predicted"/>
<dbReference type="SMART" id="SM00386">
    <property type="entry name" value="HAT"/>
    <property type="match status" value="3"/>
</dbReference>
<feature type="domain" description="TmcB/TmcC TPR repeats" evidence="2">
    <location>
        <begin position="241"/>
        <end position="284"/>
    </location>
</feature>
<dbReference type="InterPro" id="IPR011990">
    <property type="entry name" value="TPR-like_helical_dom_sf"/>
</dbReference>
<dbReference type="Proteomes" id="UP001154282">
    <property type="component" value="Unassembled WGS sequence"/>
</dbReference>
<feature type="region of interest" description="Disordered" evidence="1">
    <location>
        <begin position="49"/>
        <end position="71"/>
    </location>
</feature>
<accession>A0AAV0LJT2</accession>
<reference evidence="3" key="1">
    <citation type="submission" date="2022-08" db="EMBL/GenBank/DDBJ databases">
        <authorList>
            <person name="Gutierrez-Valencia J."/>
        </authorList>
    </citation>
    <scope>NUCLEOTIDE SEQUENCE</scope>
</reference>
<dbReference type="GO" id="GO:0006396">
    <property type="term" value="P:RNA processing"/>
    <property type="evidence" value="ECO:0007669"/>
    <property type="project" value="InterPro"/>
</dbReference>
<feature type="region of interest" description="Disordered" evidence="1">
    <location>
        <begin position="206"/>
        <end position="238"/>
    </location>
</feature>
<feature type="region of interest" description="Disordered" evidence="1">
    <location>
        <begin position="131"/>
        <end position="150"/>
    </location>
</feature>
<dbReference type="InterPro" id="IPR057352">
    <property type="entry name" value="TPR_TmcB/C"/>
</dbReference>
<evidence type="ECO:0000313" key="4">
    <source>
        <dbReference type="Proteomes" id="UP001154282"/>
    </source>
</evidence>
<dbReference type="AlphaFoldDB" id="A0AAV0LJT2"/>
<dbReference type="PANTHER" id="PTHR26312">
    <property type="entry name" value="TETRATRICOPEPTIDE REPEAT PROTEIN 5"/>
    <property type="match status" value="1"/>
</dbReference>